<dbReference type="PANTHER" id="PTHR33116">
    <property type="entry name" value="REVERSE TRANSCRIPTASE ZINC-BINDING DOMAIN-CONTAINING PROTEIN-RELATED-RELATED"/>
    <property type="match status" value="1"/>
</dbReference>
<evidence type="ECO:0000313" key="1">
    <source>
        <dbReference type="EMBL" id="GFY93275.1"/>
    </source>
</evidence>
<proteinExistence type="predicted"/>
<organism evidence="1 2">
    <name type="scientific">Actinidia rufa</name>
    <dbReference type="NCBI Taxonomy" id="165716"/>
    <lineage>
        <taxon>Eukaryota</taxon>
        <taxon>Viridiplantae</taxon>
        <taxon>Streptophyta</taxon>
        <taxon>Embryophyta</taxon>
        <taxon>Tracheophyta</taxon>
        <taxon>Spermatophyta</taxon>
        <taxon>Magnoliopsida</taxon>
        <taxon>eudicotyledons</taxon>
        <taxon>Gunneridae</taxon>
        <taxon>Pentapetalae</taxon>
        <taxon>asterids</taxon>
        <taxon>Ericales</taxon>
        <taxon>Actinidiaceae</taxon>
        <taxon>Actinidia</taxon>
    </lineage>
</organism>
<accession>A0A7J0F3K3</accession>
<name>A0A7J0F3K3_9ERIC</name>
<protein>
    <submittedName>
        <fullName evidence="1">Uncharacterized protein</fullName>
    </submittedName>
</protein>
<reference evidence="1 2" key="1">
    <citation type="submission" date="2019-07" db="EMBL/GenBank/DDBJ databases">
        <title>De Novo Assembly of kiwifruit Actinidia rufa.</title>
        <authorList>
            <person name="Sugita-Konishi S."/>
            <person name="Sato K."/>
            <person name="Mori E."/>
            <person name="Abe Y."/>
            <person name="Kisaki G."/>
            <person name="Hamano K."/>
            <person name="Suezawa K."/>
            <person name="Otani M."/>
            <person name="Fukuda T."/>
            <person name="Manabe T."/>
            <person name="Gomi K."/>
            <person name="Tabuchi M."/>
            <person name="Akimitsu K."/>
            <person name="Kataoka I."/>
        </authorList>
    </citation>
    <scope>NUCLEOTIDE SEQUENCE [LARGE SCALE GENOMIC DNA]</scope>
    <source>
        <strain evidence="2">cv. Fuchu</strain>
    </source>
</reference>
<evidence type="ECO:0000313" key="2">
    <source>
        <dbReference type="Proteomes" id="UP000585474"/>
    </source>
</evidence>
<dbReference type="EMBL" id="BJWL01000008">
    <property type="protein sequence ID" value="GFY93275.1"/>
    <property type="molecule type" value="Genomic_DNA"/>
</dbReference>
<dbReference type="AlphaFoldDB" id="A0A7J0F3K3"/>
<keyword evidence="2" id="KW-1185">Reference proteome</keyword>
<dbReference type="OrthoDB" id="1109839at2759"/>
<comment type="caution">
    <text evidence="1">The sequence shown here is derived from an EMBL/GenBank/DDBJ whole genome shotgun (WGS) entry which is preliminary data.</text>
</comment>
<dbReference type="Proteomes" id="UP000585474">
    <property type="component" value="Unassembled WGS sequence"/>
</dbReference>
<dbReference type="PANTHER" id="PTHR33116:SF76">
    <property type="entry name" value="DUF4283 DOMAIN-CONTAINING PROTEIN"/>
    <property type="match status" value="1"/>
</dbReference>
<gene>
    <name evidence="1" type="ORF">Acr_08g0016710</name>
</gene>
<sequence>MEFPTQFIGWVETCVSSAMFSVVVNGELQGYFKGEKELRQGDPISVPTDYGKVMCSADTRSITIIKEALDIFYHLSGLKPNMQKSAIFVSGVSREVIEEIAAILPIPNGSLHVKYLGVPLISSRLTYADRIQLEEKIMSRIQSWVNRILGEVESLLMGFLWSGAALMKTSAKFQWSLVCAIKSEGGLGFKPLELYSKASMIRFQDIGHSLIKHVVEDGNDTFLWLDNCHPIGPPYRHFSEEVVRVLGCSLQARVSSIICNDVWVWPRQRNRVILRNMSRTPQDFKPIVRDKVLWTPADGRFSVKTAWKVIGHSNPKVPWCYVVWFRGYVSRWAFYRLVLLLGKVSHQGQITGLGSGGGFYLWVVRPSEWSIELDWVIHNLTSVDFENNLYKLVMSLRRIFEIDVVLGKRWRILLLIGSYVWPGIVAPRYGKSLGSRVWRG</sequence>